<name>A0AB39AJH0_9CAUD</name>
<evidence type="ECO:0000313" key="9">
    <source>
        <dbReference type="EMBL" id="XDG30920.1"/>
    </source>
</evidence>
<dbReference type="PROSITE" id="PS00333">
    <property type="entry name" value="DNA_LIGASE_A2"/>
    <property type="match status" value="1"/>
</dbReference>
<dbReference type="GO" id="GO:0003910">
    <property type="term" value="F:DNA ligase (ATP) activity"/>
    <property type="evidence" value="ECO:0007669"/>
    <property type="project" value="InterPro"/>
</dbReference>
<dbReference type="SUPFAM" id="SSF56091">
    <property type="entry name" value="DNA ligase/mRNA capping enzyme, catalytic domain"/>
    <property type="match status" value="1"/>
</dbReference>
<dbReference type="Gene3D" id="2.40.50.140">
    <property type="entry name" value="Nucleic acid-binding proteins"/>
    <property type="match status" value="1"/>
</dbReference>
<comment type="similarity">
    <text evidence="2">Belongs to the ATP-dependent DNA ligase family.</text>
</comment>
<reference evidence="9" key="1">
    <citation type="submission" date="2024-06" db="EMBL/GenBank/DDBJ databases">
        <authorList>
            <person name="Yang R."/>
        </authorList>
    </citation>
    <scope>NUCLEOTIDE SEQUENCE</scope>
</reference>
<evidence type="ECO:0000256" key="2">
    <source>
        <dbReference type="ARBA" id="ARBA00007572"/>
    </source>
</evidence>
<evidence type="ECO:0000256" key="4">
    <source>
        <dbReference type="ARBA" id="ARBA00022598"/>
    </source>
</evidence>
<sequence length="448" mass="51049">MKKEVYQILEEVAATSSKNEKEAILLEHKDNETLKECFRLAYSPTVKFYIKNLQKGESLPTALGSLEQALPLLKNLSNRVYTGNEARQYLDQLLFTTKQCDREVLEKVVLQDLKVGVKDATINKVWKGLIVKPPRMGAASMNEKSLKKLHSIKNLAVELKSDGSYAASICGEQSTMMSRNGSPLDIECLQEHLSCGAFNGFALEGELVYSLDKATRESGNGIITKIVKGTASEEEKENAMLQVWDCIDSNYYQPKGEYSESNKKRREFLECMMLDYEHWCREVTNVEPKIHLIERKENVSVEEAFEIFEQYVRDGYEGAIAKDMDATWKDVGKPAFNIKVKRKEPADLKVVGFYYAEVGSKYEGMLGGFHCESECGTIKVNVGSGFSEEERKLYLEEQPPLIEVEYDSITKDKKTNQESLFLPIYKRPRYDKVEADTYGQILDKQRIK</sequence>
<evidence type="ECO:0000256" key="1">
    <source>
        <dbReference type="ARBA" id="ARBA00001968"/>
    </source>
</evidence>
<evidence type="ECO:0000256" key="5">
    <source>
        <dbReference type="ARBA" id="ARBA00022705"/>
    </source>
</evidence>
<evidence type="ECO:0000256" key="7">
    <source>
        <dbReference type="ARBA" id="ARBA00023204"/>
    </source>
</evidence>
<comment type="cofactor">
    <cofactor evidence="1">
        <name>a divalent metal cation</name>
        <dbReference type="ChEBI" id="CHEBI:60240"/>
    </cofactor>
</comment>
<dbReference type="EMBL" id="PP934186">
    <property type="protein sequence ID" value="XDG30920.1"/>
    <property type="molecule type" value="Genomic_DNA"/>
</dbReference>
<accession>A0AB39AJH0</accession>
<dbReference type="InterPro" id="IPR012340">
    <property type="entry name" value="NA-bd_OB-fold"/>
</dbReference>
<keyword evidence="7" id="KW-0234">DNA repair</keyword>
<dbReference type="InterPro" id="IPR029319">
    <property type="entry name" value="DNA_ligase_OB"/>
</dbReference>
<proteinExistence type="inferred from homology"/>
<keyword evidence="5" id="KW-0235">DNA replication</keyword>
<dbReference type="PANTHER" id="PTHR47810:SF1">
    <property type="entry name" value="DNA LIGASE B"/>
    <property type="match status" value="1"/>
</dbReference>
<dbReference type="SUPFAM" id="SSF50249">
    <property type="entry name" value="Nucleic acid-binding proteins"/>
    <property type="match status" value="1"/>
</dbReference>
<protein>
    <recommendedName>
        <fullName evidence="3">DNA ligase</fullName>
    </recommendedName>
</protein>
<dbReference type="GO" id="GO:0006310">
    <property type="term" value="P:DNA recombination"/>
    <property type="evidence" value="ECO:0007669"/>
    <property type="project" value="InterPro"/>
</dbReference>
<dbReference type="PROSITE" id="PS50160">
    <property type="entry name" value="DNA_LIGASE_A3"/>
    <property type="match status" value="1"/>
</dbReference>
<dbReference type="Gene3D" id="3.30.470.30">
    <property type="entry name" value="DNA ligase/mRNA capping enzyme"/>
    <property type="match status" value="1"/>
</dbReference>
<evidence type="ECO:0000256" key="6">
    <source>
        <dbReference type="ARBA" id="ARBA00022763"/>
    </source>
</evidence>
<dbReference type="InterPro" id="IPR016059">
    <property type="entry name" value="DNA_ligase_ATP-dep_CS"/>
</dbReference>
<dbReference type="PANTHER" id="PTHR47810">
    <property type="entry name" value="DNA LIGASE"/>
    <property type="match status" value="1"/>
</dbReference>
<dbReference type="GO" id="GO:0006260">
    <property type="term" value="P:DNA replication"/>
    <property type="evidence" value="ECO:0007669"/>
    <property type="project" value="UniProtKB-KW"/>
</dbReference>
<organism evidence="9">
    <name type="scientific">Vibrio phage P018-4</name>
    <dbReference type="NCBI Taxonomy" id="3229728"/>
    <lineage>
        <taxon>Viruses</taxon>
        <taxon>Duplodnaviria</taxon>
        <taxon>Heunggongvirae</taxon>
        <taxon>Uroviricota</taxon>
        <taxon>Caudoviricetes</taxon>
    </lineage>
</organism>
<dbReference type="GO" id="GO:0006281">
    <property type="term" value="P:DNA repair"/>
    <property type="evidence" value="ECO:0007669"/>
    <property type="project" value="UniProtKB-KW"/>
</dbReference>
<feature type="domain" description="ATP-dependent DNA ligase family profile" evidence="8">
    <location>
        <begin position="232"/>
        <end position="369"/>
    </location>
</feature>
<dbReference type="GO" id="GO:0005524">
    <property type="term" value="F:ATP binding"/>
    <property type="evidence" value="ECO:0007669"/>
    <property type="project" value="InterPro"/>
</dbReference>
<dbReference type="CDD" id="cd08041">
    <property type="entry name" value="OBF_kDNA_ligase_like"/>
    <property type="match status" value="1"/>
</dbReference>
<evidence type="ECO:0000259" key="8">
    <source>
        <dbReference type="PROSITE" id="PS50160"/>
    </source>
</evidence>
<keyword evidence="4 9" id="KW-0436">Ligase</keyword>
<dbReference type="InterPro" id="IPR012310">
    <property type="entry name" value="DNA_ligase_ATP-dep_cent"/>
</dbReference>
<dbReference type="Pfam" id="PF14743">
    <property type="entry name" value="DNA_ligase_OB_2"/>
    <property type="match status" value="1"/>
</dbReference>
<evidence type="ECO:0000256" key="3">
    <source>
        <dbReference type="ARBA" id="ARBA00013308"/>
    </source>
</evidence>
<keyword evidence="6" id="KW-0227">DNA damage</keyword>
<dbReference type="Pfam" id="PF01068">
    <property type="entry name" value="DNA_ligase_A_M"/>
    <property type="match status" value="1"/>
</dbReference>
<dbReference type="InterPro" id="IPR050326">
    <property type="entry name" value="NAD_dep_DNA_ligaseB"/>
</dbReference>